<dbReference type="KEGG" id="vg:19485209"/>
<evidence type="ECO:0000313" key="1">
    <source>
        <dbReference type="EMBL" id="AHY83259.1"/>
    </source>
</evidence>
<evidence type="ECO:0008006" key="3">
    <source>
        <dbReference type="Google" id="ProtNLM"/>
    </source>
</evidence>
<name>A0A023ZUK9_9CAUD</name>
<keyword evidence="2" id="KW-1185">Reference proteome</keyword>
<organism evidence="1 2">
    <name type="scientific">Escherichia phage vB_EcoM_112</name>
    <dbReference type="NCBI Taxonomy" id="1495285"/>
    <lineage>
        <taxon>Viruses</taxon>
        <taxon>Duplodnaviria</taxon>
        <taxon>Heunggongvirae</taxon>
        <taxon>Uroviricota</taxon>
        <taxon>Caudoviricetes</taxon>
        <taxon>Pantevenvirales</taxon>
        <taxon>Straboviridae</taxon>
        <taxon>Tevenvirinae</taxon>
        <taxon>Tequatrovirus</taxon>
        <taxon>Tequatrovirus e112</taxon>
    </lineage>
</organism>
<gene>
    <name evidence="1" type="ORF">e112_061</name>
</gene>
<dbReference type="InterPro" id="IPR057968">
    <property type="entry name" value="T4_Y03C-like"/>
</dbReference>
<dbReference type="EMBL" id="KJ668714">
    <property type="protein sequence ID" value="AHY83259.1"/>
    <property type="molecule type" value="Genomic_DNA"/>
</dbReference>
<reference evidence="1 2" key="1">
    <citation type="submission" date="2014-10" db="EMBL/GenBank/DDBJ databases">
        <title>Complete genome sequence of e11/2, a T-even type bacteriophage specific for E. coli O157:H7.</title>
        <authorList>
            <person name="Coffey B."/>
            <person name="Ross P."/>
            <person name="O'Flynn G."/>
            <person name="O'Sullivan O."/>
            <person name="Casey A."/>
            <person name="Callanan M."/>
            <person name="Coffey A."/>
            <person name="McAuliffe O."/>
        </authorList>
    </citation>
    <scope>NUCLEOTIDE SEQUENCE [LARGE SCALE GENOMIC DNA]</scope>
</reference>
<protein>
    <recommendedName>
        <fullName evidence="3">Phage protein</fullName>
    </recommendedName>
</protein>
<dbReference type="Pfam" id="PF25721">
    <property type="entry name" value="T4_Y03C"/>
    <property type="match status" value="1"/>
</dbReference>
<sequence>MTFDEFKNVMMSQHFECEVKDDIGHKEIIEYWFEPLEVEDNCIKKVTVCTDWAVSFNFNILDNDTPKSLRDMAVSCIKDAYCEVFDI</sequence>
<dbReference type="GeneID" id="19485209"/>
<evidence type="ECO:0000313" key="2">
    <source>
        <dbReference type="Proteomes" id="UP000024439"/>
    </source>
</evidence>
<accession>A0A023ZUK9</accession>
<proteinExistence type="predicted"/>
<dbReference type="Proteomes" id="UP000024439">
    <property type="component" value="Segment"/>
</dbReference>
<dbReference type="RefSeq" id="YP_009030666.1">
    <property type="nucleotide sequence ID" value="NC_024125.2"/>
</dbReference>